<sequence length="579" mass="68927">MSKLNIDQQTIKELFENKKSDFLIPDYQRPYAWGEIECQTLWDDIFSFAFPENDYSKFDSENDEYFLGPIVTYKNQNKLEIIDGQQRLTTLMLLLRAFYSKFSNMQDENSISTRDDIARCIWKTDEFGKPNKNRLKIDSEVSSDDDKEEFLTILKTGEVASDNKSRYAKTYRFFTDKINEFLQDYPSYFAYLPTRILKNCILLPIEAESQDTALRIFSTLNDRGKPLSDTDIFKAQFYKFYSDKGRKEEFINRWKALEELSDKIFQAPSGSPMDELFTRYMYYERAKQRNRKTTTEALRKFYEKDKYALLKKEETLKNLEDLANFWRNVVYQDDIFSDRILRKLFVLKYAPNGMWTYLVSVYFLKNKNENGELEEEEFYYFLNKIIAFIWAYALVHPGVNALRTPAYPEMINIIDGFPVEFKDYKFDAEQVKNVLDNYSFTNGRPITKSMLAWWAFHNEKQDLLKLDTQLQIEHIFPKKRQENEKTLIDKNNIESLGNKALLEENINIRASDYRFQDKKKYYQGFVTESGKKKEGTKIYELLSLANNADEFTEDDIIERAKRMKETFIKYLEETDLLIN</sequence>
<dbReference type="PaxDb" id="410072-ERS852525_00538"/>
<dbReference type="RefSeq" id="WP_055261376.1">
    <property type="nucleotide sequence ID" value="NZ_CYZK01000011.1"/>
</dbReference>
<organism evidence="3 4">
    <name type="scientific">Coprococcus comes</name>
    <dbReference type="NCBI Taxonomy" id="410072"/>
    <lineage>
        <taxon>Bacteria</taxon>
        <taxon>Bacillati</taxon>
        <taxon>Bacillota</taxon>
        <taxon>Clostridia</taxon>
        <taxon>Lachnospirales</taxon>
        <taxon>Lachnospiraceae</taxon>
        <taxon>Coprococcus</taxon>
    </lineage>
</organism>
<name>A0A174ECS8_9FIRM</name>
<dbReference type="EMBL" id="CYZK01000011">
    <property type="protein sequence ID" value="CUO35634.1"/>
    <property type="molecule type" value="Genomic_DNA"/>
</dbReference>
<evidence type="ECO:0000313" key="4">
    <source>
        <dbReference type="Proteomes" id="UP000095362"/>
    </source>
</evidence>
<dbReference type="STRING" id="410072.ERS852525_00538"/>
<dbReference type="InterPro" id="IPR004919">
    <property type="entry name" value="GmrSD_N"/>
</dbReference>
<dbReference type="Proteomes" id="UP000095362">
    <property type="component" value="Unassembled WGS sequence"/>
</dbReference>
<evidence type="ECO:0000259" key="2">
    <source>
        <dbReference type="Pfam" id="PF07510"/>
    </source>
</evidence>
<dbReference type="Pfam" id="PF07510">
    <property type="entry name" value="GmrSD_C"/>
    <property type="match status" value="1"/>
</dbReference>
<evidence type="ECO:0000313" key="3">
    <source>
        <dbReference type="EMBL" id="CUO35634.1"/>
    </source>
</evidence>
<reference evidence="3 4" key="1">
    <citation type="submission" date="2015-09" db="EMBL/GenBank/DDBJ databases">
        <authorList>
            <consortium name="Pathogen Informatics"/>
        </authorList>
    </citation>
    <scope>NUCLEOTIDE SEQUENCE [LARGE SCALE GENOMIC DNA]</scope>
    <source>
        <strain evidence="3 4">2789STDY5834866</strain>
    </source>
</reference>
<dbReference type="InterPro" id="IPR011089">
    <property type="entry name" value="GmrSD_C"/>
</dbReference>
<proteinExistence type="predicted"/>
<accession>A0A174ECS8</accession>
<dbReference type="Pfam" id="PF03235">
    <property type="entry name" value="GmrSD_N"/>
    <property type="match status" value="1"/>
</dbReference>
<dbReference type="PANTHER" id="PTHR35149">
    <property type="entry name" value="SLL5132 PROTEIN"/>
    <property type="match status" value="1"/>
</dbReference>
<evidence type="ECO:0000259" key="1">
    <source>
        <dbReference type="Pfam" id="PF03235"/>
    </source>
</evidence>
<dbReference type="AlphaFoldDB" id="A0A174ECS8"/>
<dbReference type="PANTHER" id="PTHR35149:SF2">
    <property type="entry name" value="DUF262 DOMAIN-CONTAINING PROTEIN"/>
    <property type="match status" value="1"/>
</dbReference>
<feature type="domain" description="GmrSD restriction endonucleases C-terminal" evidence="2">
    <location>
        <begin position="447"/>
        <end position="564"/>
    </location>
</feature>
<gene>
    <name evidence="3" type="ORF">ERS852481_01903</name>
</gene>
<protein>
    <submittedName>
        <fullName evidence="3">Uncharacterized conserved protein</fullName>
    </submittedName>
</protein>
<feature type="domain" description="GmrSD restriction endonucleases N-terminal" evidence="1">
    <location>
        <begin position="11"/>
        <end position="237"/>
    </location>
</feature>